<dbReference type="EMBL" id="MU842938">
    <property type="protein sequence ID" value="KAK2025396.1"/>
    <property type="molecule type" value="Genomic_DNA"/>
</dbReference>
<evidence type="ECO:0000256" key="1">
    <source>
        <dbReference type="SAM" id="MobiDB-lite"/>
    </source>
</evidence>
<evidence type="ECO:0000256" key="2">
    <source>
        <dbReference type="SAM" id="Phobius"/>
    </source>
</evidence>
<evidence type="ECO:0000313" key="3">
    <source>
        <dbReference type="EMBL" id="KAK2025396.1"/>
    </source>
</evidence>
<keyword evidence="4" id="KW-1185">Reference proteome</keyword>
<protein>
    <submittedName>
        <fullName evidence="3">Uncharacterized protein</fullName>
    </submittedName>
</protein>
<organism evidence="3 4">
    <name type="scientific">Colletotrichum zoysiae</name>
    <dbReference type="NCBI Taxonomy" id="1216348"/>
    <lineage>
        <taxon>Eukaryota</taxon>
        <taxon>Fungi</taxon>
        <taxon>Dikarya</taxon>
        <taxon>Ascomycota</taxon>
        <taxon>Pezizomycotina</taxon>
        <taxon>Sordariomycetes</taxon>
        <taxon>Hypocreomycetidae</taxon>
        <taxon>Glomerellales</taxon>
        <taxon>Glomerellaceae</taxon>
        <taxon>Colletotrichum</taxon>
        <taxon>Colletotrichum graminicola species complex</taxon>
    </lineage>
</organism>
<sequence>MPVLWGVGLFALCRRRPRPVCFCFCSAFAFALLCFALLCFACLLCLPGCQLRKVGSFYYPSFGPSRDSSPHALSNKGDEGRGHGHGHAGKRGGPRGLASAAAALSHFNICT</sequence>
<feature type="region of interest" description="Disordered" evidence="1">
    <location>
        <begin position="65"/>
        <end position="97"/>
    </location>
</feature>
<comment type="caution">
    <text evidence="3">The sequence shown here is derived from an EMBL/GenBank/DDBJ whole genome shotgun (WGS) entry which is preliminary data.</text>
</comment>
<dbReference type="Proteomes" id="UP001232148">
    <property type="component" value="Unassembled WGS sequence"/>
</dbReference>
<accession>A0AAD9HAD3</accession>
<gene>
    <name evidence="3" type="ORF">LX32DRAFT_62343</name>
</gene>
<keyword evidence="2" id="KW-0472">Membrane</keyword>
<proteinExistence type="predicted"/>
<name>A0AAD9HAD3_9PEZI</name>
<dbReference type="AlphaFoldDB" id="A0AAD9HAD3"/>
<reference evidence="3" key="1">
    <citation type="submission" date="2021-06" db="EMBL/GenBank/DDBJ databases">
        <title>Comparative genomics, transcriptomics and evolutionary studies reveal genomic signatures of adaptation to plant cell wall in hemibiotrophic fungi.</title>
        <authorList>
            <consortium name="DOE Joint Genome Institute"/>
            <person name="Baroncelli R."/>
            <person name="Diaz J.F."/>
            <person name="Benocci T."/>
            <person name="Peng M."/>
            <person name="Battaglia E."/>
            <person name="Haridas S."/>
            <person name="Andreopoulos W."/>
            <person name="Labutti K."/>
            <person name="Pangilinan J."/>
            <person name="Floch G.L."/>
            <person name="Makela M.R."/>
            <person name="Henrissat B."/>
            <person name="Grigoriev I.V."/>
            <person name="Crouch J.A."/>
            <person name="De Vries R.P."/>
            <person name="Sukno S.A."/>
            <person name="Thon M.R."/>
        </authorList>
    </citation>
    <scope>NUCLEOTIDE SEQUENCE</scope>
    <source>
        <strain evidence="3">MAFF235873</strain>
    </source>
</reference>
<keyword evidence="2" id="KW-0812">Transmembrane</keyword>
<feature type="compositionally biased region" description="Basic residues" evidence="1">
    <location>
        <begin position="83"/>
        <end position="93"/>
    </location>
</feature>
<keyword evidence="2" id="KW-1133">Transmembrane helix</keyword>
<feature type="transmembrane region" description="Helical" evidence="2">
    <location>
        <begin position="27"/>
        <end position="46"/>
    </location>
</feature>
<evidence type="ECO:0000313" key="4">
    <source>
        <dbReference type="Proteomes" id="UP001232148"/>
    </source>
</evidence>